<evidence type="ECO:0008006" key="6">
    <source>
        <dbReference type="Google" id="ProtNLM"/>
    </source>
</evidence>
<protein>
    <recommendedName>
        <fullName evidence="6">Tetratricopeptide repeat protein</fullName>
    </recommendedName>
</protein>
<feature type="coiled-coil region" evidence="1">
    <location>
        <begin position="138"/>
        <end position="172"/>
    </location>
</feature>
<evidence type="ECO:0000313" key="4">
    <source>
        <dbReference type="EMBL" id="GMA83093.1"/>
    </source>
</evidence>
<accession>A0ABQ6J4P2</accession>
<organism evidence="4 5">
    <name type="scientific">Shewanella glacialipiscicola</name>
    <dbReference type="NCBI Taxonomy" id="614069"/>
    <lineage>
        <taxon>Bacteria</taxon>
        <taxon>Pseudomonadati</taxon>
        <taxon>Pseudomonadota</taxon>
        <taxon>Gammaproteobacteria</taxon>
        <taxon>Alteromonadales</taxon>
        <taxon>Shewanellaceae</taxon>
        <taxon>Shewanella</taxon>
    </lineage>
</organism>
<dbReference type="SMART" id="SM00028">
    <property type="entry name" value="TPR"/>
    <property type="match status" value="2"/>
</dbReference>
<evidence type="ECO:0000313" key="5">
    <source>
        <dbReference type="Proteomes" id="UP001157046"/>
    </source>
</evidence>
<dbReference type="InterPro" id="IPR019734">
    <property type="entry name" value="TPR_rpt"/>
</dbReference>
<evidence type="ECO:0000256" key="1">
    <source>
        <dbReference type="SAM" id="Coils"/>
    </source>
</evidence>
<keyword evidence="2" id="KW-0812">Transmembrane</keyword>
<dbReference type="NCBIfam" id="NF047558">
    <property type="entry name" value="TPR_END_plus"/>
    <property type="match status" value="1"/>
</dbReference>
<evidence type="ECO:0000256" key="2">
    <source>
        <dbReference type="SAM" id="Phobius"/>
    </source>
</evidence>
<dbReference type="RefSeq" id="WP_220774184.1">
    <property type="nucleotide sequence ID" value="NZ_BPFC01000093.1"/>
</dbReference>
<comment type="caution">
    <text evidence="4">The sequence shown here is derived from an EMBL/GenBank/DDBJ whole genome shotgun (WGS) entry which is preliminary data.</text>
</comment>
<keyword evidence="1" id="KW-0175">Coiled coil</keyword>
<sequence length="305" mass="34577">MSGCRIKNLSANPVIQCSNLLLLALFLVTLASSFFAQANDTTSPSAVSTPSAIHDKPLIERYVLDELKLLRHDQQDLERRLTIDITDREMAVANASMNYANVTVTYFFYIIAGVASLVAFIGWQSLREIKTHTAKLAANQLQSIAEQYENKFKALEQELQRKSRTITDNNREIEIINEIHNLWLRAQSAQTPEQKIEVYDEILTIRPGDLEALTYKADAAMEMREFNWAQSLCNRVLEVDPTNAHAFYQRACAFACLGVEERAISDLERAIDNSASFKELALDEADFSQLKGHQRFDTLLAYHEP</sequence>
<proteinExistence type="predicted"/>
<feature type="signal peptide" evidence="3">
    <location>
        <begin position="1"/>
        <end position="38"/>
    </location>
</feature>
<feature type="transmembrane region" description="Helical" evidence="2">
    <location>
        <begin position="106"/>
        <end position="126"/>
    </location>
</feature>
<dbReference type="InterPro" id="IPR011990">
    <property type="entry name" value="TPR-like_helical_dom_sf"/>
</dbReference>
<keyword evidence="2" id="KW-1133">Transmembrane helix</keyword>
<feature type="chain" id="PRO_5047440018" description="Tetratricopeptide repeat protein" evidence="3">
    <location>
        <begin position="39"/>
        <end position="305"/>
    </location>
</feature>
<keyword evidence="2" id="KW-0472">Membrane</keyword>
<dbReference type="SUPFAM" id="SSF48439">
    <property type="entry name" value="Protein prenylyltransferase"/>
    <property type="match status" value="1"/>
</dbReference>
<keyword evidence="5" id="KW-1185">Reference proteome</keyword>
<keyword evidence="3" id="KW-0732">Signal</keyword>
<evidence type="ECO:0000256" key="3">
    <source>
        <dbReference type="SAM" id="SignalP"/>
    </source>
</evidence>
<name>A0ABQ6J4P2_9GAMM</name>
<gene>
    <name evidence="4" type="ORF">GCM10025855_26260</name>
</gene>
<dbReference type="Proteomes" id="UP001157046">
    <property type="component" value="Unassembled WGS sequence"/>
</dbReference>
<reference evidence="5" key="1">
    <citation type="journal article" date="2019" name="Int. J. Syst. Evol. Microbiol.">
        <title>The Global Catalogue of Microorganisms (GCM) 10K type strain sequencing project: providing services to taxonomists for standard genome sequencing and annotation.</title>
        <authorList>
            <consortium name="The Broad Institute Genomics Platform"/>
            <consortium name="The Broad Institute Genome Sequencing Center for Infectious Disease"/>
            <person name="Wu L."/>
            <person name="Ma J."/>
        </authorList>
    </citation>
    <scope>NUCLEOTIDE SEQUENCE [LARGE SCALE GENOMIC DNA]</scope>
    <source>
        <strain evidence="5">NBRC 102030</strain>
    </source>
</reference>
<dbReference type="Gene3D" id="1.25.40.10">
    <property type="entry name" value="Tetratricopeptide repeat domain"/>
    <property type="match status" value="1"/>
</dbReference>
<dbReference type="EMBL" id="BSUY01000001">
    <property type="protein sequence ID" value="GMA83093.1"/>
    <property type="molecule type" value="Genomic_DNA"/>
</dbReference>